<dbReference type="Proteomes" id="UP000708148">
    <property type="component" value="Unassembled WGS sequence"/>
</dbReference>
<protein>
    <recommendedName>
        <fullName evidence="4">C3H1-type domain-containing protein</fullName>
    </recommendedName>
</protein>
<evidence type="ECO:0000256" key="3">
    <source>
        <dbReference type="SAM" id="MobiDB-lite"/>
    </source>
</evidence>
<dbReference type="PROSITE" id="PS50103">
    <property type="entry name" value="ZF_C3H1"/>
    <property type="match status" value="1"/>
</dbReference>
<gene>
    <name evidence="5" type="ORF">OSTQU699_LOCUS9317</name>
</gene>
<feature type="region of interest" description="Disordered" evidence="3">
    <location>
        <begin position="156"/>
        <end position="200"/>
    </location>
</feature>
<keyword evidence="6" id="KW-1185">Reference proteome</keyword>
<dbReference type="OrthoDB" id="1732374at2759"/>
<dbReference type="EMBL" id="CAJHUC010002544">
    <property type="protein sequence ID" value="CAD7703960.1"/>
    <property type="molecule type" value="Genomic_DNA"/>
</dbReference>
<dbReference type="PANTHER" id="PTHR45846">
    <property type="entry name" value="TRNA-DIHYDROURIDINE(47) SYNTHASE [NAD(P)(+)]-LIKE"/>
    <property type="match status" value="1"/>
</dbReference>
<dbReference type="AlphaFoldDB" id="A0A8S1J9R7"/>
<evidence type="ECO:0000256" key="1">
    <source>
        <dbReference type="ARBA" id="ARBA00022664"/>
    </source>
</evidence>
<keyword evidence="2" id="KW-0479">Metal-binding</keyword>
<dbReference type="GO" id="GO:0008270">
    <property type="term" value="F:zinc ion binding"/>
    <property type="evidence" value="ECO:0007669"/>
    <property type="project" value="UniProtKB-KW"/>
</dbReference>
<evidence type="ECO:0000256" key="2">
    <source>
        <dbReference type="PROSITE-ProRule" id="PRU00723"/>
    </source>
</evidence>
<keyword evidence="2" id="KW-0862">Zinc</keyword>
<dbReference type="PANTHER" id="PTHR45846:SF1">
    <property type="entry name" value="TRNA-DIHYDROURIDINE(47) SYNTHASE [NAD(P)(+)]-LIKE"/>
    <property type="match status" value="1"/>
</dbReference>
<accession>A0A8S1J9R7</accession>
<keyword evidence="1" id="KW-0507">mRNA processing</keyword>
<sequence>MNREAASGLTPQEIASRGIAPIKAEFLRPAEARVYVDALISAGAHVESAKAKSKKQRRREVREQKASAALVCNNFLKGTCRFGAQCKVNHDIEAFLKQKAQDLPGSCPFSSTEECPYGIGCRWASTHTSLEPAVQEFAHLIRACAFKPAPLGPLDGLDCSSQRQDTASDLPQSDAGKQPSPAHFPGGTSEPALQPEQPSGPAALQIHVALPVAEQILTPMNKYSKDLQRTCRPGYGSDAMTSPSPMASWRPWA</sequence>
<proteinExistence type="predicted"/>
<reference evidence="5" key="1">
    <citation type="submission" date="2020-12" db="EMBL/GenBank/DDBJ databases">
        <authorList>
            <person name="Iha C."/>
        </authorList>
    </citation>
    <scope>NUCLEOTIDE SEQUENCE</scope>
</reference>
<evidence type="ECO:0000313" key="6">
    <source>
        <dbReference type="Proteomes" id="UP000708148"/>
    </source>
</evidence>
<dbReference type="InterPro" id="IPR000571">
    <property type="entry name" value="Znf_CCCH"/>
</dbReference>
<feature type="zinc finger region" description="C3H1-type" evidence="2">
    <location>
        <begin position="71"/>
        <end position="93"/>
    </location>
</feature>
<feature type="compositionally biased region" description="Polar residues" evidence="3">
    <location>
        <begin position="159"/>
        <end position="171"/>
    </location>
</feature>
<feature type="domain" description="C3H1-type" evidence="4">
    <location>
        <begin position="71"/>
        <end position="93"/>
    </location>
</feature>
<dbReference type="Gene3D" id="4.10.1000.10">
    <property type="entry name" value="Zinc finger, CCCH-type"/>
    <property type="match status" value="1"/>
</dbReference>
<keyword evidence="2" id="KW-0863">Zinc-finger</keyword>
<comment type="caution">
    <text evidence="5">The sequence shown here is derived from an EMBL/GenBank/DDBJ whole genome shotgun (WGS) entry which is preliminary data.</text>
</comment>
<dbReference type="GO" id="GO:0006397">
    <property type="term" value="P:mRNA processing"/>
    <property type="evidence" value="ECO:0007669"/>
    <property type="project" value="UniProtKB-KW"/>
</dbReference>
<organism evidence="5 6">
    <name type="scientific">Ostreobium quekettii</name>
    <dbReference type="NCBI Taxonomy" id="121088"/>
    <lineage>
        <taxon>Eukaryota</taxon>
        <taxon>Viridiplantae</taxon>
        <taxon>Chlorophyta</taxon>
        <taxon>core chlorophytes</taxon>
        <taxon>Ulvophyceae</taxon>
        <taxon>TCBD clade</taxon>
        <taxon>Bryopsidales</taxon>
        <taxon>Ostreobineae</taxon>
        <taxon>Ostreobiaceae</taxon>
        <taxon>Ostreobium</taxon>
    </lineage>
</organism>
<dbReference type="Pfam" id="PF25585">
    <property type="entry name" value="zf-CCCH_DUS3L"/>
    <property type="match status" value="1"/>
</dbReference>
<dbReference type="GO" id="GO:0017150">
    <property type="term" value="F:tRNA dihydrouridine synthase activity"/>
    <property type="evidence" value="ECO:0007669"/>
    <property type="project" value="TreeGrafter"/>
</dbReference>
<evidence type="ECO:0000259" key="4">
    <source>
        <dbReference type="PROSITE" id="PS50103"/>
    </source>
</evidence>
<name>A0A8S1J9R7_9CHLO</name>
<evidence type="ECO:0000313" key="5">
    <source>
        <dbReference type="EMBL" id="CAD7703960.1"/>
    </source>
</evidence>
<feature type="region of interest" description="Disordered" evidence="3">
    <location>
        <begin position="234"/>
        <end position="253"/>
    </location>
</feature>
<dbReference type="GO" id="GO:0003723">
    <property type="term" value="F:RNA binding"/>
    <property type="evidence" value="ECO:0007669"/>
    <property type="project" value="TreeGrafter"/>
</dbReference>